<dbReference type="EMBL" id="JABBWG010000024">
    <property type="protein sequence ID" value="KAG1813343.1"/>
    <property type="molecule type" value="Genomic_DNA"/>
</dbReference>
<feature type="compositionally biased region" description="Acidic residues" evidence="11">
    <location>
        <begin position="413"/>
        <end position="430"/>
    </location>
</feature>
<evidence type="ECO:0000256" key="6">
    <source>
        <dbReference type="ARBA" id="ARBA00023139"/>
    </source>
</evidence>
<dbReference type="Proteomes" id="UP000807769">
    <property type="component" value="Unassembled WGS sequence"/>
</dbReference>
<accession>A0A9P7E7D4</accession>
<feature type="transmembrane region" description="Helical" evidence="10">
    <location>
        <begin position="6"/>
        <end position="29"/>
    </location>
</feature>
<evidence type="ECO:0000259" key="12">
    <source>
        <dbReference type="Pfam" id="PF01529"/>
    </source>
</evidence>
<feature type="region of interest" description="Disordered" evidence="11">
    <location>
        <begin position="406"/>
        <end position="449"/>
    </location>
</feature>
<keyword evidence="3 10" id="KW-0812">Transmembrane</keyword>
<dbReference type="EC" id="2.3.1.225" evidence="10"/>
<keyword evidence="14" id="KW-1185">Reference proteome</keyword>
<keyword evidence="7" id="KW-0449">Lipoprotein</keyword>
<comment type="catalytic activity">
    <reaction evidence="9 10">
        <text>L-cysteinyl-[protein] + hexadecanoyl-CoA = S-hexadecanoyl-L-cysteinyl-[protein] + CoA</text>
        <dbReference type="Rhea" id="RHEA:36683"/>
        <dbReference type="Rhea" id="RHEA-COMP:10131"/>
        <dbReference type="Rhea" id="RHEA-COMP:11032"/>
        <dbReference type="ChEBI" id="CHEBI:29950"/>
        <dbReference type="ChEBI" id="CHEBI:57287"/>
        <dbReference type="ChEBI" id="CHEBI:57379"/>
        <dbReference type="ChEBI" id="CHEBI:74151"/>
        <dbReference type="EC" id="2.3.1.225"/>
    </reaction>
</comment>
<sequence length="449" mass="51364">MHPILGRIAICFVLFLILFPALTCQIYIIWPWYGRELSVELITLLLPFNVLAASLLWNYYLCIVTDPGEVPDGWKPDTQSSEGYEVKRLTGCPRFCRTCEKFKPPRSHHCRQCNRCVLRMDHHCPWTNNCIGHFNYGHFIRFLFYVDVTCSYHFVMVSYRVMAASGRRYYDEPTGAELIFIILNYVFVIPVILVVGAFSLYHFHSLLGNTTTIEGWEKDKAAILRRHGKIEENLGARRNIASILGNNPLLWCCPTVPPGTGLKYQLSVADEHYNWPPRDPDLSSQLPFKLPDSPWTYENGGVNPNLRPTNGQLRGVNGNRYKSTQDPVSVLPPYHPDYEDPGVNTHPGRPYSPDSDSDYSEEEHSGTVRVRRGSEGYEVRPVNREQLFQEYVQDQINEVGRYQVYEPEHTLESDEGFEEDEFDENTDELSGDIGDAGATSDDDVPLALR</sequence>
<feature type="domain" description="Palmitoyltransferase DHHC" evidence="12">
    <location>
        <begin position="93"/>
        <end position="218"/>
    </location>
</feature>
<evidence type="ECO:0000256" key="5">
    <source>
        <dbReference type="ARBA" id="ARBA00023136"/>
    </source>
</evidence>
<comment type="similarity">
    <text evidence="10">Belongs to the DHHC palmitoyltransferase family.</text>
</comment>
<dbReference type="GO" id="GO:0016020">
    <property type="term" value="C:membrane"/>
    <property type="evidence" value="ECO:0007669"/>
    <property type="project" value="UniProtKB-SubCell"/>
</dbReference>
<evidence type="ECO:0000256" key="10">
    <source>
        <dbReference type="RuleBase" id="RU079119"/>
    </source>
</evidence>
<evidence type="ECO:0000256" key="1">
    <source>
        <dbReference type="ARBA" id="ARBA00004141"/>
    </source>
</evidence>
<feature type="region of interest" description="Disordered" evidence="11">
    <location>
        <begin position="300"/>
        <end position="376"/>
    </location>
</feature>
<evidence type="ECO:0000256" key="4">
    <source>
        <dbReference type="ARBA" id="ARBA00022989"/>
    </source>
</evidence>
<organism evidence="13 14">
    <name type="scientific">Suillus subaureus</name>
    <dbReference type="NCBI Taxonomy" id="48587"/>
    <lineage>
        <taxon>Eukaryota</taxon>
        <taxon>Fungi</taxon>
        <taxon>Dikarya</taxon>
        <taxon>Basidiomycota</taxon>
        <taxon>Agaricomycotina</taxon>
        <taxon>Agaricomycetes</taxon>
        <taxon>Agaricomycetidae</taxon>
        <taxon>Boletales</taxon>
        <taxon>Suillineae</taxon>
        <taxon>Suillaceae</taxon>
        <taxon>Suillus</taxon>
    </lineage>
</organism>
<reference evidence="13" key="1">
    <citation type="journal article" date="2020" name="New Phytol.">
        <title>Comparative genomics reveals dynamic genome evolution in host specialist ectomycorrhizal fungi.</title>
        <authorList>
            <person name="Lofgren L.A."/>
            <person name="Nguyen N.H."/>
            <person name="Vilgalys R."/>
            <person name="Ruytinx J."/>
            <person name="Liao H.L."/>
            <person name="Branco S."/>
            <person name="Kuo A."/>
            <person name="LaButti K."/>
            <person name="Lipzen A."/>
            <person name="Andreopoulos W."/>
            <person name="Pangilinan J."/>
            <person name="Riley R."/>
            <person name="Hundley H."/>
            <person name="Na H."/>
            <person name="Barry K."/>
            <person name="Grigoriev I.V."/>
            <person name="Stajich J.E."/>
            <person name="Kennedy P.G."/>
        </authorList>
    </citation>
    <scope>NUCLEOTIDE SEQUENCE</scope>
    <source>
        <strain evidence="13">MN1</strain>
    </source>
</reference>
<dbReference type="RefSeq" id="XP_041191217.1">
    <property type="nucleotide sequence ID" value="XM_041338475.1"/>
</dbReference>
<keyword evidence="4 10" id="KW-1133">Transmembrane helix</keyword>
<feature type="compositionally biased region" description="Acidic residues" evidence="11">
    <location>
        <begin position="440"/>
        <end position="449"/>
    </location>
</feature>
<dbReference type="Pfam" id="PF01529">
    <property type="entry name" value="DHHC"/>
    <property type="match status" value="1"/>
</dbReference>
<name>A0A9P7E7D4_9AGAM</name>
<comment type="subcellular location">
    <subcellularLocation>
        <location evidence="1">Membrane</location>
        <topology evidence="1">Multi-pass membrane protein</topology>
    </subcellularLocation>
</comment>
<feature type="transmembrane region" description="Helical" evidence="10">
    <location>
        <begin position="178"/>
        <end position="201"/>
    </location>
</feature>
<evidence type="ECO:0000256" key="8">
    <source>
        <dbReference type="ARBA" id="ARBA00023315"/>
    </source>
</evidence>
<feature type="transmembrane region" description="Helical" evidence="10">
    <location>
        <begin position="41"/>
        <end position="60"/>
    </location>
</feature>
<dbReference type="GeneID" id="64632491"/>
<keyword evidence="8 10" id="KW-0012">Acyltransferase</keyword>
<keyword evidence="6" id="KW-0564">Palmitate</keyword>
<evidence type="ECO:0000313" key="13">
    <source>
        <dbReference type="EMBL" id="KAG1813343.1"/>
    </source>
</evidence>
<dbReference type="InterPro" id="IPR039859">
    <property type="entry name" value="PFA4/ZDH16/20/ERF2-like"/>
</dbReference>
<comment type="caution">
    <text evidence="13">The sequence shown here is derived from an EMBL/GenBank/DDBJ whole genome shotgun (WGS) entry which is preliminary data.</text>
</comment>
<evidence type="ECO:0000256" key="9">
    <source>
        <dbReference type="ARBA" id="ARBA00048048"/>
    </source>
</evidence>
<gene>
    <name evidence="13" type="ORF">BJ212DRAFT_1447991</name>
</gene>
<comment type="domain">
    <text evidence="10">The DHHC domain is required for palmitoyltransferase activity.</text>
</comment>
<dbReference type="InterPro" id="IPR001594">
    <property type="entry name" value="Palmitoyltrfase_DHHC"/>
</dbReference>
<evidence type="ECO:0000313" key="14">
    <source>
        <dbReference type="Proteomes" id="UP000807769"/>
    </source>
</evidence>
<evidence type="ECO:0000256" key="3">
    <source>
        <dbReference type="ARBA" id="ARBA00022692"/>
    </source>
</evidence>
<evidence type="ECO:0000256" key="11">
    <source>
        <dbReference type="SAM" id="MobiDB-lite"/>
    </source>
</evidence>
<dbReference type="PANTHER" id="PTHR12246">
    <property type="entry name" value="PALMITOYLTRANSFERASE ZDHHC16"/>
    <property type="match status" value="1"/>
</dbReference>
<dbReference type="AlphaFoldDB" id="A0A9P7E7D4"/>
<feature type="transmembrane region" description="Helical" evidence="10">
    <location>
        <begin position="139"/>
        <end position="157"/>
    </location>
</feature>
<protein>
    <recommendedName>
        <fullName evidence="10">Palmitoyltransferase</fullName>
        <ecNumber evidence="10">2.3.1.225</ecNumber>
    </recommendedName>
</protein>
<evidence type="ECO:0000256" key="7">
    <source>
        <dbReference type="ARBA" id="ARBA00023288"/>
    </source>
</evidence>
<dbReference type="GO" id="GO:0019706">
    <property type="term" value="F:protein-cysteine S-palmitoyltransferase activity"/>
    <property type="evidence" value="ECO:0007669"/>
    <property type="project" value="UniProtKB-EC"/>
</dbReference>
<keyword evidence="5 10" id="KW-0472">Membrane</keyword>
<proteinExistence type="inferred from homology"/>
<keyword evidence="2 10" id="KW-0808">Transferase</keyword>
<dbReference type="PROSITE" id="PS50216">
    <property type="entry name" value="DHHC"/>
    <property type="match status" value="1"/>
</dbReference>
<dbReference type="OrthoDB" id="331948at2759"/>
<evidence type="ECO:0000256" key="2">
    <source>
        <dbReference type="ARBA" id="ARBA00022679"/>
    </source>
</evidence>
<feature type="compositionally biased region" description="Basic and acidic residues" evidence="11">
    <location>
        <begin position="362"/>
        <end position="376"/>
    </location>
</feature>